<organism evidence="2 3">
    <name type="scientific">Marchantia polymorpha subsp. ruderalis</name>
    <dbReference type="NCBI Taxonomy" id="1480154"/>
    <lineage>
        <taxon>Eukaryota</taxon>
        <taxon>Viridiplantae</taxon>
        <taxon>Streptophyta</taxon>
        <taxon>Embryophyta</taxon>
        <taxon>Marchantiophyta</taxon>
        <taxon>Marchantiopsida</taxon>
        <taxon>Marchantiidae</taxon>
        <taxon>Marchantiales</taxon>
        <taxon>Marchantiaceae</taxon>
        <taxon>Marchantia</taxon>
    </lineage>
</organism>
<keyword evidence="3" id="KW-1185">Reference proteome</keyword>
<dbReference type="EMBL" id="LVLJ01002289">
    <property type="protein sequence ID" value="OAE25864.1"/>
    <property type="molecule type" value="Genomic_DNA"/>
</dbReference>
<name>A0A176VYI6_MARPO</name>
<sequence>MRAVAIWDCTDDPGVGCLASGSRGLALKSIGSNPARDGTGVDRTPGTLPGLRRHGRTRTLSRSSRRSEREETRTWRLLKFFNYAGWPRRKELELDKQTGDCSVCLLTPLFFRLTEDNQRWTSRRSELQSRRKNEVAVWLPYGTSNGVLSARRLLQSSELLEGKRVRAEAGRSPPLGELCDQAGFEERRPL</sequence>
<dbReference type="Proteomes" id="UP000077202">
    <property type="component" value="Unassembled WGS sequence"/>
</dbReference>
<evidence type="ECO:0000313" key="3">
    <source>
        <dbReference type="Proteomes" id="UP000077202"/>
    </source>
</evidence>
<gene>
    <name evidence="2" type="ORF">AXG93_2145s1630</name>
</gene>
<evidence type="ECO:0000313" key="2">
    <source>
        <dbReference type="EMBL" id="OAE25864.1"/>
    </source>
</evidence>
<dbReference type="AlphaFoldDB" id="A0A176VYI6"/>
<feature type="region of interest" description="Disordered" evidence="1">
    <location>
        <begin position="30"/>
        <end position="67"/>
    </location>
</feature>
<proteinExistence type="predicted"/>
<feature type="region of interest" description="Disordered" evidence="1">
    <location>
        <begin position="165"/>
        <end position="190"/>
    </location>
</feature>
<comment type="caution">
    <text evidence="2">The sequence shown here is derived from an EMBL/GenBank/DDBJ whole genome shotgun (WGS) entry which is preliminary data.</text>
</comment>
<reference evidence="2" key="1">
    <citation type="submission" date="2016-03" db="EMBL/GenBank/DDBJ databases">
        <title>Mechanisms controlling the formation of the plant cell surface in tip-growing cells are functionally conserved among land plants.</title>
        <authorList>
            <person name="Honkanen S."/>
            <person name="Jones V.A."/>
            <person name="Morieri G."/>
            <person name="Champion C."/>
            <person name="Hetherington A.J."/>
            <person name="Kelly S."/>
            <person name="Saint-Marcoux D."/>
            <person name="Proust H."/>
            <person name="Prescott H."/>
            <person name="Dolan L."/>
        </authorList>
    </citation>
    <scope>NUCLEOTIDE SEQUENCE [LARGE SCALE GENOMIC DNA]</scope>
    <source>
        <tissue evidence="2">Whole gametophyte</tissue>
    </source>
</reference>
<accession>A0A176VYI6</accession>
<evidence type="ECO:0000256" key="1">
    <source>
        <dbReference type="SAM" id="MobiDB-lite"/>
    </source>
</evidence>
<protein>
    <submittedName>
        <fullName evidence="2">Uncharacterized protein</fullName>
    </submittedName>
</protein>